<evidence type="ECO:0000256" key="6">
    <source>
        <dbReference type="SAM" id="Phobius"/>
    </source>
</evidence>
<dbReference type="InterPro" id="IPR004932">
    <property type="entry name" value="Rer1"/>
</dbReference>
<dbReference type="InParanoid" id="A0A3P7DBJ6"/>
<dbReference type="GO" id="GO:0006890">
    <property type="term" value="P:retrograde vesicle-mediated transport, Golgi to endoplasmic reticulum"/>
    <property type="evidence" value="ECO:0007669"/>
    <property type="project" value="TreeGrafter"/>
</dbReference>
<feature type="transmembrane region" description="Helical" evidence="6">
    <location>
        <begin position="97"/>
        <end position="115"/>
    </location>
</feature>
<dbReference type="PANTHER" id="PTHR10743">
    <property type="entry name" value="PROTEIN RER1"/>
    <property type="match status" value="1"/>
</dbReference>
<keyword evidence="5 6" id="KW-0472">Membrane</keyword>
<reference evidence="7 8" key="1">
    <citation type="submission" date="2018-11" db="EMBL/GenBank/DDBJ databases">
        <authorList>
            <consortium name="Pathogen Informatics"/>
        </authorList>
    </citation>
    <scope>NUCLEOTIDE SEQUENCE [LARGE SCALE GENOMIC DNA]</scope>
</reference>
<name>A0A3P7DBJ6_WUCBA</name>
<feature type="transmembrane region" description="Helical" evidence="6">
    <location>
        <begin position="237"/>
        <end position="254"/>
    </location>
</feature>
<comment type="similarity">
    <text evidence="2">Belongs to the RER1 family.</text>
</comment>
<keyword evidence="8" id="KW-1185">Reference proteome</keyword>
<feature type="transmembrane region" description="Helical" evidence="6">
    <location>
        <begin position="212"/>
        <end position="231"/>
    </location>
</feature>
<dbReference type="Proteomes" id="UP000270924">
    <property type="component" value="Unassembled WGS sequence"/>
</dbReference>
<evidence type="ECO:0008006" key="9">
    <source>
        <dbReference type="Google" id="ProtNLM"/>
    </source>
</evidence>
<evidence type="ECO:0000256" key="4">
    <source>
        <dbReference type="ARBA" id="ARBA00022989"/>
    </source>
</evidence>
<evidence type="ECO:0000256" key="3">
    <source>
        <dbReference type="ARBA" id="ARBA00022692"/>
    </source>
</evidence>
<dbReference type="GO" id="GO:0006621">
    <property type="term" value="P:protein retention in ER lumen"/>
    <property type="evidence" value="ECO:0007669"/>
    <property type="project" value="TreeGrafter"/>
</dbReference>
<evidence type="ECO:0000256" key="2">
    <source>
        <dbReference type="ARBA" id="ARBA00006070"/>
    </source>
</evidence>
<dbReference type="OrthoDB" id="448250at2759"/>
<organism evidence="7 8">
    <name type="scientific">Wuchereria bancrofti</name>
    <dbReference type="NCBI Taxonomy" id="6293"/>
    <lineage>
        <taxon>Eukaryota</taxon>
        <taxon>Metazoa</taxon>
        <taxon>Ecdysozoa</taxon>
        <taxon>Nematoda</taxon>
        <taxon>Chromadorea</taxon>
        <taxon>Rhabditida</taxon>
        <taxon>Spirurina</taxon>
        <taxon>Spiruromorpha</taxon>
        <taxon>Filarioidea</taxon>
        <taxon>Onchocercidae</taxon>
        <taxon>Wuchereria</taxon>
    </lineage>
</organism>
<gene>
    <name evidence="7" type="ORF">WBA_LOCUS656</name>
</gene>
<dbReference type="OMA" id="YKFFRAF"/>
<dbReference type="EMBL" id="UYWW01000102">
    <property type="protein sequence ID" value="VDM07270.1"/>
    <property type="molecule type" value="Genomic_DNA"/>
</dbReference>
<feature type="transmembrane region" description="Helical" evidence="6">
    <location>
        <begin position="72"/>
        <end position="90"/>
    </location>
</feature>
<dbReference type="PANTHER" id="PTHR10743:SF0">
    <property type="entry name" value="PROTEIN RER1"/>
    <property type="match status" value="1"/>
</dbReference>
<sequence length="287" mass="33843">MQAWAGSRNAKINLRLKTLGRCIYVSGNTSRLADLMEDSSDLRDRPSIVSRFFSSLAVKYQYYLDKLTPYSLVRWGIAVAFVILFLWRIIELQGFYIVTYALGIYYLNLFLAFLTPKIDPALDFESEGDKIFSYSFLEAAFKYWVAVQCNCLVKYKFFRAFFLILLVFHRRSKDKLEHFFKEIILDEDGPTLPSKTSEEFRPFMRRLPEFKFWYSAIKATTIAFICTFFEIFNVPVFWPILVMYFIVLTCLTMKRQIMHMIKYRYIPFTTGKPRMRGKEDSGVVVQG</sequence>
<dbReference type="Pfam" id="PF03248">
    <property type="entry name" value="Rer1"/>
    <property type="match status" value="2"/>
</dbReference>
<keyword evidence="4 6" id="KW-1133">Transmembrane helix</keyword>
<accession>A0A3P7DBJ6</accession>
<dbReference type="AlphaFoldDB" id="A0A3P7DBJ6"/>
<protein>
    <recommendedName>
        <fullName evidence="9">Protein RER1</fullName>
    </recommendedName>
</protein>
<proteinExistence type="inferred from homology"/>
<evidence type="ECO:0000256" key="5">
    <source>
        <dbReference type="ARBA" id="ARBA00023136"/>
    </source>
</evidence>
<dbReference type="GO" id="GO:0000139">
    <property type="term" value="C:Golgi membrane"/>
    <property type="evidence" value="ECO:0007669"/>
    <property type="project" value="TreeGrafter"/>
</dbReference>
<keyword evidence="3 6" id="KW-0812">Transmembrane</keyword>
<dbReference type="FunCoup" id="A0A3P7DBJ6">
    <property type="interactions" value="2230"/>
</dbReference>
<evidence type="ECO:0000256" key="1">
    <source>
        <dbReference type="ARBA" id="ARBA00004141"/>
    </source>
</evidence>
<comment type="subcellular location">
    <subcellularLocation>
        <location evidence="1">Membrane</location>
        <topology evidence="1">Multi-pass membrane protein</topology>
    </subcellularLocation>
</comment>
<evidence type="ECO:0000313" key="7">
    <source>
        <dbReference type="EMBL" id="VDM07270.1"/>
    </source>
</evidence>
<evidence type="ECO:0000313" key="8">
    <source>
        <dbReference type="Proteomes" id="UP000270924"/>
    </source>
</evidence>
<dbReference type="GO" id="GO:0005783">
    <property type="term" value="C:endoplasmic reticulum"/>
    <property type="evidence" value="ECO:0007669"/>
    <property type="project" value="GOC"/>
</dbReference>